<gene>
    <name evidence="2" type="ORF">ABIE13_002605</name>
</gene>
<dbReference type="GO" id="GO:0016491">
    <property type="term" value="F:oxidoreductase activity"/>
    <property type="evidence" value="ECO:0007669"/>
    <property type="project" value="UniProtKB-KW"/>
</dbReference>
<keyword evidence="3" id="KW-1185">Reference proteome</keyword>
<dbReference type="NCBIfam" id="TIGR02823">
    <property type="entry name" value="oxido_YhdH"/>
    <property type="match status" value="1"/>
</dbReference>
<dbReference type="InterPro" id="IPR020843">
    <property type="entry name" value="ER"/>
</dbReference>
<dbReference type="SUPFAM" id="SSF50129">
    <property type="entry name" value="GroES-like"/>
    <property type="match status" value="1"/>
</dbReference>
<name>A0ABV2Q910_9BURK</name>
<dbReference type="RefSeq" id="WP_354443933.1">
    <property type="nucleotide sequence ID" value="NZ_JBEPSH010000005.1"/>
</dbReference>
<protein>
    <submittedName>
        <fullName evidence="2">Acrylyl-CoA reductase (NADPH)</fullName>
        <ecNumber evidence="2">1.3.1.-</ecNumber>
    </submittedName>
</protein>
<evidence type="ECO:0000313" key="3">
    <source>
        <dbReference type="Proteomes" id="UP001549320"/>
    </source>
</evidence>
<dbReference type="EC" id="1.3.1.-" evidence="2"/>
<dbReference type="InterPro" id="IPR011032">
    <property type="entry name" value="GroES-like_sf"/>
</dbReference>
<dbReference type="Proteomes" id="UP001549320">
    <property type="component" value="Unassembled WGS sequence"/>
</dbReference>
<reference evidence="2 3" key="1">
    <citation type="submission" date="2024-06" db="EMBL/GenBank/DDBJ databases">
        <title>Sorghum-associated microbial communities from plants grown in Nebraska, USA.</title>
        <authorList>
            <person name="Schachtman D."/>
        </authorList>
    </citation>
    <scope>NUCLEOTIDE SEQUENCE [LARGE SCALE GENOMIC DNA]</scope>
    <source>
        <strain evidence="2 3">2709</strain>
    </source>
</reference>
<organism evidence="2 3">
    <name type="scientific">Ottowia thiooxydans</name>
    <dbReference type="NCBI Taxonomy" id="219182"/>
    <lineage>
        <taxon>Bacteria</taxon>
        <taxon>Pseudomonadati</taxon>
        <taxon>Pseudomonadota</taxon>
        <taxon>Betaproteobacteria</taxon>
        <taxon>Burkholderiales</taxon>
        <taxon>Comamonadaceae</taxon>
        <taxon>Ottowia</taxon>
    </lineage>
</organism>
<evidence type="ECO:0000313" key="2">
    <source>
        <dbReference type="EMBL" id="MET4577494.1"/>
    </source>
</evidence>
<dbReference type="PANTHER" id="PTHR43677:SF1">
    <property type="entry name" value="ACRYLYL-COA REDUCTASE ACUI-RELATED"/>
    <property type="match status" value="1"/>
</dbReference>
<dbReference type="InterPro" id="IPR013149">
    <property type="entry name" value="ADH-like_C"/>
</dbReference>
<dbReference type="SMART" id="SM00829">
    <property type="entry name" value="PKS_ER"/>
    <property type="match status" value="1"/>
</dbReference>
<dbReference type="Pfam" id="PF00107">
    <property type="entry name" value="ADH_zinc_N"/>
    <property type="match status" value="1"/>
</dbReference>
<dbReference type="SUPFAM" id="SSF51735">
    <property type="entry name" value="NAD(P)-binding Rossmann-fold domains"/>
    <property type="match status" value="1"/>
</dbReference>
<dbReference type="InterPro" id="IPR051397">
    <property type="entry name" value="Zn-ADH-like_protein"/>
</dbReference>
<dbReference type="PANTHER" id="PTHR43677">
    <property type="entry name" value="SHORT-CHAIN DEHYDROGENASE/REDUCTASE"/>
    <property type="match status" value="1"/>
</dbReference>
<dbReference type="Pfam" id="PF08240">
    <property type="entry name" value="ADH_N"/>
    <property type="match status" value="1"/>
</dbReference>
<comment type="caution">
    <text evidence="2">The sequence shown here is derived from an EMBL/GenBank/DDBJ whole genome shotgun (WGS) entry which is preliminary data.</text>
</comment>
<dbReference type="CDD" id="cd08288">
    <property type="entry name" value="MDR_yhdh"/>
    <property type="match status" value="1"/>
</dbReference>
<dbReference type="InterPro" id="IPR013154">
    <property type="entry name" value="ADH-like_N"/>
</dbReference>
<sequence length="328" mass="34713">MFSAILIEDANTGRTVQVRQLDDSQLPEGDVTVDVLYSTLNYKDGLAISGRAPVVRRYPMVPGIDLVGQIKSSGSSEFKPGQLVLLNGWGVGENHWGGLSQRAQLSSRWLTPLPAGITPRQSMAIGTAGYTAMLCILALERNGLRPEHGDVLVTGASGGVGSYAISLMSQLGYRVVAATGRPEEADYLKQLGASDILHRESLSQPGKPLQRELWAAAIDSVGGVMLANVCAGIKADGAVAACGMAASLDFPGSVAPFILRGINLLGINSVTRPAAERVQAWKRLESDINLTSLDLITEEISLGEAIGVAEQLMRGQIRGRVVVDVNRA</sequence>
<evidence type="ECO:0000259" key="1">
    <source>
        <dbReference type="SMART" id="SM00829"/>
    </source>
</evidence>
<dbReference type="Gene3D" id="3.40.50.720">
    <property type="entry name" value="NAD(P)-binding Rossmann-like Domain"/>
    <property type="match status" value="1"/>
</dbReference>
<feature type="domain" description="Enoyl reductase (ER)" evidence="1">
    <location>
        <begin position="13"/>
        <end position="323"/>
    </location>
</feature>
<accession>A0ABV2Q910</accession>
<dbReference type="Gene3D" id="3.90.180.10">
    <property type="entry name" value="Medium-chain alcohol dehydrogenases, catalytic domain"/>
    <property type="match status" value="1"/>
</dbReference>
<dbReference type="InterPro" id="IPR014188">
    <property type="entry name" value="Acrylyl-CoA_reductase_AcuI"/>
</dbReference>
<dbReference type="EMBL" id="JBEPSH010000005">
    <property type="protein sequence ID" value="MET4577494.1"/>
    <property type="molecule type" value="Genomic_DNA"/>
</dbReference>
<keyword evidence="2" id="KW-0560">Oxidoreductase</keyword>
<proteinExistence type="predicted"/>
<dbReference type="InterPro" id="IPR036291">
    <property type="entry name" value="NAD(P)-bd_dom_sf"/>
</dbReference>